<dbReference type="HOGENOM" id="CLU_3021876_0_0_5"/>
<name>F4QKZ8_9CAUL</name>
<evidence type="ECO:0000313" key="1">
    <source>
        <dbReference type="EMBL" id="EGF92221.1"/>
    </source>
</evidence>
<dbReference type="AlphaFoldDB" id="F4QKZ8"/>
<proteinExistence type="predicted"/>
<dbReference type="STRING" id="715226.ABI_06550"/>
<organism evidence="1 2">
    <name type="scientific">Asticcacaulis biprosthecium C19</name>
    <dbReference type="NCBI Taxonomy" id="715226"/>
    <lineage>
        <taxon>Bacteria</taxon>
        <taxon>Pseudomonadati</taxon>
        <taxon>Pseudomonadota</taxon>
        <taxon>Alphaproteobacteria</taxon>
        <taxon>Caulobacterales</taxon>
        <taxon>Caulobacteraceae</taxon>
        <taxon>Asticcacaulis</taxon>
    </lineage>
</organism>
<sequence length="55" mass="5890">MNRTFILNANGSGIAAKKPYGTAGLLDAATVVSTKHYVAQGISSRLRRNAAITRW</sequence>
<protein>
    <submittedName>
        <fullName evidence="1">Uncharacterized protein</fullName>
    </submittedName>
</protein>
<accession>F4QKZ8</accession>
<dbReference type="EMBL" id="GL883077">
    <property type="protein sequence ID" value="EGF92221.1"/>
    <property type="molecule type" value="Genomic_DNA"/>
</dbReference>
<dbReference type="Proteomes" id="UP000006512">
    <property type="component" value="Unassembled WGS sequence"/>
</dbReference>
<gene>
    <name evidence="1" type="ORF">ABI_06550</name>
</gene>
<keyword evidence="2" id="KW-1185">Reference proteome</keyword>
<evidence type="ECO:0000313" key="2">
    <source>
        <dbReference type="Proteomes" id="UP000006512"/>
    </source>
</evidence>
<reference evidence="2" key="1">
    <citation type="submission" date="2011-03" db="EMBL/GenBank/DDBJ databases">
        <title>Draft genome sequence of Brevundimonas diminuta.</title>
        <authorList>
            <person name="Brown P.J.B."/>
            <person name="Buechlein A."/>
            <person name="Hemmerich C."/>
            <person name="Brun Y.V."/>
        </authorList>
    </citation>
    <scope>NUCLEOTIDE SEQUENCE [LARGE SCALE GENOMIC DNA]</scope>
    <source>
        <strain evidence="2">C19</strain>
    </source>
</reference>